<sequence length="247" mass="26878">MALFAAKGGGKESKKRGTAQSSKSAEGKMKVKTGGKGAKMELKDDKDDKDAKGMSKKKEKMEKKGDEQKIKRKGENGLQKKRVQRPPSPPTSGYTSGYIVPSDSVDLSPSEVRSLRASLSSILSTPISSVSDSDRKKAFNLLRTILLSPTSGRTSPSTLRKVVKLFNRSTGPPRLPQSVLVVNFQKSMSLIRLFDHSSVLSPPEVSDVVECYLTVCRSMRSAGRWKDCLNLVAQFEKEAVGDLLKGG</sequence>
<feature type="non-terminal residue" evidence="2">
    <location>
        <position position="1"/>
    </location>
</feature>
<evidence type="ECO:0000313" key="2">
    <source>
        <dbReference type="EMBL" id="GMI09748.1"/>
    </source>
</evidence>
<evidence type="ECO:0000256" key="1">
    <source>
        <dbReference type="SAM" id="MobiDB-lite"/>
    </source>
</evidence>
<evidence type="ECO:0000313" key="3">
    <source>
        <dbReference type="Proteomes" id="UP001165082"/>
    </source>
</evidence>
<comment type="caution">
    <text evidence="2">The sequence shown here is derived from an EMBL/GenBank/DDBJ whole genome shotgun (WGS) entry which is preliminary data.</text>
</comment>
<dbReference type="Proteomes" id="UP001165082">
    <property type="component" value="Unassembled WGS sequence"/>
</dbReference>
<keyword evidence="3" id="KW-1185">Reference proteome</keyword>
<feature type="compositionally biased region" description="Basic and acidic residues" evidence="1">
    <location>
        <begin position="59"/>
        <end position="75"/>
    </location>
</feature>
<dbReference type="AlphaFoldDB" id="A0A9W7FCT3"/>
<feature type="region of interest" description="Disordered" evidence="1">
    <location>
        <begin position="1"/>
        <end position="100"/>
    </location>
</feature>
<proteinExistence type="predicted"/>
<accession>A0A9W7FCT3</accession>
<protein>
    <submittedName>
        <fullName evidence="2">Uncharacterized protein</fullName>
    </submittedName>
</protein>
<feature type="compositionally biased region" description="Basic and acidic residues" evidence="1">
    <location>
        <begin position="38"/>
        <end position="53"/>
    </location>
</feature>
<gene>
    <name evidence="2" type="ORF">TrRE_jg5761</name>
</gene>
<organism evidence="2 3">
    <name type="scientific">Triparma retinervis</name>
    <dbReference type="NCBI Taxonomy" id="2557542"/>
    <lineage>
        <taxon>Eukaryota</taxon>
        <taxon>Sar</taxon>
        <taxon>Stramenopiles</taxon>
        <taxon>Ochrophyta</taxon>
        <taxon>Bolidophyceae</taxon>
        <taxon>Parmales</taxon>
        <taxon>Triparmaceae</taxon>
        <taxon>Triparma</taxon>
    </lineage>
</organism>
<name>A0A9W7FCT3_9STRA</name>
<dbReference type="EMBL" id="BRXZ01000335">
    <property type="protein sequence ID" value="GMI09748.1"/>
    <property type="molecule type" value="Genomic_DNA"/>
</dbReference>
<reference evidence="2" key="1">
    <citation type="submission" date="2022-07" db="EMBL/GenBank/DDBJ databases">
        <title>Genome analysis of Parmales, a sister group of diatoms, reveals the evolutionary specialization of diatoms from phago-mixotrophs to photoautotrophs.</title>
        <authorList>
            <person name="Ban H."/>
            <person name="Sato S."/>
            <person name="Yoshikawa S."/>
            <person name="Kazumasa Y."/>
            <person name="Nakamura Y."/>
            <person name="Ichinomiya M."/>
            <person name="Saitoh K."/>
            <person name="Sato N."/>
            <person name="Blanc-Mathieu R."/>
            <person name="Endo H."/>
            <person name="Kuwata A."/>
            <person name="Ogata H."/>
        </authorList>
    </citation>
    <scope>NUCLEOTIDE SEQUENCE</scope>
</reference>